<name>A0ABP3VBR3_9BURK</name>
<protein>
    <recommendedName>
        <fullName evidence="9">Copper oxidase</fullName>
    </recommendedName>
</protein>
<dbReference type="PANTHER" id="PTHR11709">
    <property type="entry name" value="MULTI-COPPER OXIDASE"/>
    <property type="match status" value="1"/>
</dbReference>
<dbReference type="Pfam" id="PF07732">
    <property type="entry name" value="Cu-oxidase_3"/>
    <property type="match status" value="1"/>
</dbReference>
<keyword evidence="2" id="KW-0479">Metal-binding</keyword>
<dbReference type="CDD" id="cd04202">
    <property type="entry name" value="CuRO_D2_2dMcoN_like"/>
    <property type="match status" value="1"/>
</dbReference>
<proteinExistence type="predicted"/>
<gene>
    <name evidence="7" type="ORF">GCM10009107_22500</name>
</gene>
<dbReference type="Pfam" id="PF07731">
    <property type="entry name" value="Cu-oxidase_2"/>
    <property type="match status" value="1"/>
</dbReference>
<keyword evidence="8" id="KW-1185">Reference proteome</keyword>
<dbReference type="RefSeq" id="WP_141291300.1">
    <property type="nucleotide sequence ID" value="NZ_BAAAEW010000011.1"/>
</dbReference>
<evidence type="ECO:0000256" key="4">
    <source>
        <dbReference type="ARBA" id="ARBA00023008"/>
    </source>
</evidence>
<evidence type="ECO:0000313" key="8">
    <source>
        <dbReference type="Proteomes" id="UP001500279"/>
    </source>
</evidence>
<evidence type="ECO:0000256" key="3">
    <source>
        <dbReference type="ARBA" id="ARBA00023002"/>
    </source>
</evidence>
<evidence type="ECO:0000256" key="1">
    <source>
        <dbReference type="ARBA" id="ARBA00004418"/>
    </source>
</evidence>
<evidence type="ECO:0000259" key="5">
    <source>
        <dbReference type="Pfam" id="PF07731"/>
    </source>
</evidence>
<reference evidence="8" key="1">
    <citation type="journal article" date="2019" name="Int. J. Syst. Evol. Microbiol.">
        <title>The Global Catalogue of Microorganisms (GCM) 10K type strain sequencing project: providing services to taxonomists for standard genome sequencing and annotation.</title>
        <authorList>
            <consortium name="The Broad Institute Genomics Platform"/>
            <consortium name="The Broad Institute Genome Sequencing Center for Infectious Disease"/>
            <person name="Wu L."/>
            <person name="Ma J."/>
        </authorList>
    </citation>
    <scope>NUCLEOTIDE SEQUENCE [LARGE SCALE GENOMIC DNA]</scope>
    <source>
        <strain evidence="8">JCM 15503</strain>
    </source>
</reference>
<comment type="subcellular location">
    <subcellularLocation>
        <location evidence="1">Periplasm</location>
    </subcellularLocation>
</comment>
<dbReference type="InterPro" id="IPR011707">
    <property type="entry name" value="Cu-oxidase-like_N"/>
</dbReference>
<dbReference type="EMBL" id="BAAAEW010000011">
    <property type="protein sequence ID" value="GAA0750592.1"/>
    <property type="molecule type" value="Genomic_DNA"/>
</dbReference>
<dbReference type="SUPFAM" id="SSF49503">
    <property type="entry name" value="Cupredoxins"/>
    <property type="match status" value="2"/>
</dbReference>
<dbReference type="InterPro" id="IPR011706">
    <property type="entry name" value="Cu-oxidase_C"/>
</dbReference>
<dbReference type="Gene3D" id="2.60.40.420">
    <property type="entry name" value="Cupredoxins - blue copper proteins"/>
    <property type="match status" value="2"/>
</dbReference>
<dbReference type="InterPro" id="IPR008972">
    <property type="entry name" value="Cupredoxin"/>
</dbReference>
<sequence length="389" mass="43191">MLQRRTWLGLALGLTLGPWPGESAHAAAVPDALTTLIPPPYQAQALTPEETPHFTRRKPYREGDHLVWEYRLVVTETKHPLADGTPYKVYAYGNRVPAPQLYARDGDRVRIRLVNETTVPHTIHSHGLYTPQRMDGATHVHLGPDGEMHQHDPAGAPLPVAPGEEFTYDYIARPSGSHFYHCHVSANEHMARGMIGTFVVFPKLPEPPADFDSVLLLQEWNSKYAKQGKPGDPREVGDADFFTFNGLSFPNTPLMQVKQGARVRIRFVNAGAQPHFMHLHGHTFLVTHKDGFPLREPMLMDTVAVGPAERVDIFFIANNPGDWPLHCHSPPHTTNAGVYPGGMMAHLIVGPDRYPKSGEGPLGPGIEAATDAWRDYARRYYASLAKAAR</sequence>
<comment type="caution">
    <text evidence="7">The sequence shown here is derived from an EMBL/GenBank/DDBJ whole genome shotgun (WGS) entry which is preliminary data.</text>
</comment>
<evidence type="ECO:0000313" key="7">
    <source>
        <dbReference type="EMBL" id="GAA0750592.1"/>
    </source>
</evidence>
<dbReference type="Proteomes" id="UP001500279">
    <property type="component" value="Unassembled WGS sequence"/>
</dbReference>
<evidence type="ECO:0000256" key="2">
    <source>
        <dbReference type="ARBA" id="ARBA00022723"/>
    </source>
</evidence>
<accession>A0ABP3VBR3</accession>
<feature type="domain" description="Plastocyanin-like" evidence="6">
    <location>
        <begin position="74"/>
        <end position="203"/>
    </location>
</feature>
<evidence type="ECO:0000259" key="6">
    <source>
        <dbReference type="Pfam" id="PF07732"/>
    </source>
</evidence>
<keyword evidence="3" id="KW-0560">Oxidoreductase</keyword>
<feature type="domain" description="Plastocyanin-like" evidence="5">
    <location>
        <begin position="239"/>
        <end position="335"/>
    </location>
</feature>
<keyword evidence="4" id="KW-0186">Copper</keyword>
<evidence type="ECO:0008006" key="9">
    <source>
        <dbReference type="Google" id="ProtNLM"/>
    </source>
</evidence>
<dbReference type="InterPro" id="IPR045087">
    <property type="entry name" value="Cu-oxidase_fam"/>
</dbReference>
<dbReference type="PANTHER" id="PTHR11709:SF394">
    <property type="entry name" value="FI03373P-RELATED"/>
    <property type="match status" value="1"/>
</dbReference>
<organism evidence="7 8">
    <name type="scientific">Ideonella azotifigens</name>
    <dbReference type="NCBI Taxonomy" id="513160"/>
    <lineage>
        <taxon>Bacteria</taxon>
        <taxon>Pseudomonadati</taxon>
        <taxon>Pseudomonadota</taxon>
        <taxon>Betaproteobacteria</taxon>
        <taxon>Burkholderiales</taxon>
        <taxon>Sphaerotilaceae</taxon>
        <taxon>Ideonella</taxon>
    </lineage>
</organism>